<keyword evidence="2" id="KW-1185">Reference proteome</keyword>
<proteinExistence type="predicted"/>
<organism evidence="1 2">
    <name type="scientific">Filimonas effusa</name>
    <dbReference type="NCBI Taxonomy" id="2508721"/>
    <lineage>
        <taxon>Bacteria</taxon>
        <taxon>Pseudomonadati</taxon>
        <taxon>Bacteroidota</taxon>
        <taxon>Chitinophagia</taxon>
        <taxon>Chitinophagales</taxon>
        <taxon>Chitinophagaceae</taxon>
        <taxon>Filimonas</taxon>
    </lineage>
</organism>
<accession>A0A4Q1D0D8</accession>
<dbReference type="EMBL" id="SDHZ01000004">
    <property type="protein sequence ID" value="RXK81206.1"/>
    <property type="molecule type" value="Genomic_DNA"/>
</dbReference>
<evidence type="ECO:0000313" key="2">
    <source>
        <dbReference type="Proteomes" id="UP000290545"/>
    </source>
</evidence>
<dbReference type="Proteomes" id="UP000290545">
    <property type="component" value="Unassembled WGS sequence"/>
</dbReference>
<dbReference type="AlphaFoldDB" id="A0A4Q1D0D8"/>
<gene>
    <name evidence="1" type="ORF">ESB13_19905</name>
</gene>
<dbReference type="OrthoDB" id="674588at2"/>
<sequence length="122" mass="13888">MINQPPPSRIRTLNELEREIKLVKLRLKVHEADMKDRWKRLPEESIKATLGAVIPFFLRQKVASNTWSFIKVISNMFFSSSKTATVAGGGWKDILLGNAKKWGILAGVQGVLKMIKNRKKEN</sequence>
<comment type="caution">
    <text evidence="1">The sequence shown here is derived from an EMBL/GenBank/DDBJ whole genome shotgun (WGS) entry which is preliminary data.</text>
</comment>
<reference evidence="1 2" key="1">
    <citation type="submission" date="2019-01" db="EMBL/GenBank/DDBJ databases">
        <title>Filimonas sp. strain TTM-71.</title>
        <authorList>
            <person name="Chen W.-M."/>
        </authorList>
    </citation>
    <scope>NUCLEOTIDE SEQUENCE [LARGE SCALE GENOMIC DNA]</scope>
    <source>
        <strain evidence="1 2">TTM-71</strain>
    </source>
</reference>
<dbReference type="RefSeq" id="WP_129005460.1">
    <property type="nucleotide sequence ID" value="NZ_SDHZ01000004.1"/>
</dbReference>
<protein>
    <submittedName>
        <fullName evidence="1">Uncharacterized protein</fullName>
    </submittedName>
</protein>
<evidence type="ECO:0000313" key="1">
    <source>
        <dbReference type="EMBL" id="RXK81206.1"/>
    </source>
</evidence>
<name>A0A4Q1D0D8_9BACT</name>